<dbReference type="AlphaFoldDB" id="A0A644VN06"/>
<evidence type="ECO:0008006" key="5">
    <source>
        <dbReference type="Google" id="ProtNLM"/>
    </source>
</evidence>
<organism evidence="4">
    <name type="scientific">bioreactor metagenome</name>
    <dbReference type="NCBI Taxonomy" id="1076179"/>
    <lineage>
        <taxon>unclassified sequences</taxon>
        <taxon>metagenomes</taxon>
        <taxon>ecological metagenomes</taxon>
    </lineage>
</organism>
<evidence type="ECO:0000256" key="2">
    <source>
        <dbReference type="ARBA" id="ARBA00022729"/>
    </source>
</evidence>
<evidence type="ECO:0000313" key="4">
    <source>
        <dbReference type="EMBL" id="MPL92784.1"/>
    </source>
</evidence>
<comment type="similarity">
    <text evidence="1">Belongs to the Skp family.</text>
</comment>
<dbReference type="SMART" id="SM00935">
    <property type="entry name" value="OmpH"/>
    <property type="match status" value="1"/>
</dbReference>
<evidence type="ECO:0000256" key="1">
    <source>
        <dbReference type="ARBA" id="ARBA00009091"/>
    </source>
</evidence>
<dbReference type="EMBL" id="VSSQ01000370">
    <property type="protein sequence ID" value="MPL92784.1"/>
    <property type="molecule type" value="Genomic_DNA"/>
</dbReference>
<dbReference type="PANTHER" id="PTHR35089:SF1">
    <property type="entry name" value="CHAPERONE PROTEIN SKP"/>
    <property type="match status" value="1"/>
</dbReference>
<name>A0A644VN06_9ZZZZ</name>
<sequence>MMKKTIQVLTLVAVLLLCSNLYSQKSVKLGHFSSTELIKKMPEGDSAQATMQKYMAELQTEAETMQKEYDRLVGEYQAKEAQLSEILKQSKQREIQSVGQRFQEFQQSAQEDIQKKQGELMLAITDKIKAAVAEVAKENKYTYILESTGILWYAEESEDITPLLIKKLNVK</sequence>
<protein>
    <recommendedName>
        <fullName evidence="5">Chaperone protein Skp</fullName>
    </recommendedName>
</protein>
<dbReference type="Gene3D" id="3.30.910.20">
    <property type="entry name" value="Skp domain"/>
    <property type="match status" value="1"/>
</dbReference>
<dbReference type="InterPro" id="IPR024930">
    <property type="entry name" value="Skp_dom_sf"/>
</dbReference>
<dbReference type="InterPro" id="IPR005632">
    <property type="entry name" value="Chaperone_Skp"/>
</dbReference>
<keyword evidence="3" id="KW-0175">Coiled coil</keyword>
<reference evidence="4" key="1">
    <citation type="submission" date="2019-08" db="EMBL/GenBank/DDBJ databases">
        <authorList>
            <person name="Kucharzyk K."/>
            <person name="Murdoch R.W."/>
            <person name="Higgins S."/>
            <person name="Loffler F."/>
        </authorList>
    </citation>
    <scope>NUCLEOTIDE SEQUENCE</scope>
</reference>
<evidence type="ECO:0000256" key="3">
    <source>
        <dbReference type="SAM" id="Coils"/>
    </source>
</evidence>
<feature type="coiled-coil region" evidence="3">
    <location>
        <begin position="55"/>
        <end position="89"/>
    </location>
</feature>
<dbReference type="GO" id="GO:0051082">
    <property type="term" value="F:unfolded protein binding"/>
    <property type="evidence" value="ECO:0007669"/>
    <property type="project" value="InterPro"/>
</dbReference>
<dbReference type="SUPFAM" id="SSF111384">
    <property type="entry name" value="OmpH-like"/>
    <property type="match status" value="1"/>
</dbReference>
<dbReference type="PANTHER" id="PTHR35089">
    <property type="entry name" value="CHAPERONE PROTEIN SKP"/>
    <property type="match status" value="1"/>
</dbReference>
<keyword evidence="2" id="KW-0732">Signal</keyword>
<comment type="caution">
    <text evidence="4">The sequence shown here is derived from an EMBL/GenBank/DDBJ whole genome shotgun (WGS) entry which is preliminary data.</text>
</comment>
<accession>A0A644VN06</accession>
<dbReference type="Pfam" id="PF03938">
    <property type="entry name" value="OmpH"/>
    <property type="match status" value="1"/>
</dbReference>
<proteinExistence type="inferred from homology"/>
<gene>
    <name evidence="4" type="ORF">SDC9_38898</name>
</gene>
<dbReference type="GO" id="GO:0050821">
    <property type="term" value="P:protein stabilization"/>
    <property type="evidence" value="ECO:0007669"/>
    <property type="project" value="TreeGrafter"/>
</dbReference>
<dbReference type="GO" id="GO:0005829">
    <property type="term" value="C:cytosol"/>
    <property type="evidence" value="ECO:0007669"/>
    <property type="project" value="TreeGrafter"/>
</dbReference>